<dbReference type="Proteomes" id="UP001165060">
    <property type="component" value="Unassembled WGS sequence"/>
</dbReference>
<name>A0ABQ6MWI4_9STRA</name>
<feature type="transmembrane region" description="Helical" evidence="7">
    <location>
        <begin position="200"/>
        <end position="219"/>
    </location>
</feature>
<evidence type="ECO:0000256" key="1">
    <source>
        <dbReference type="ARBA" id="ARBA00004370"/>
    </source>
</evidence>
<sequence length="432" mass="48654">MGFLRKRTRKPHNTNPNNYWGKYVSAQGAKNLHNYQYRGSDASYYYNYLTNPYLYPWVLDHIPLWVAPNLITLAGLICTVVTNVIMMYYCPKLEGHAPTWAYWANGICFFLYQTLDAVDGKQARRTGSSGPLGLLFDHGCDAINTTVSSLTLLATIQMGPTSWSFCFWGLGVLGFYAATWEEYYTGELSLPVINGPNEGIVITCLIHIFTGIVGPDFWLTESSWFNGYLYNQIFFFFILAAGVCTIVSNILNVIKAVKLDAEDKNFSLPVALTRMTPFIVFVSLALGWVIHSPNNIMQKHPQLVIWSIALLWSKLVTQLMVAHLCDEEYHPFGKTLSVFFVLALHAAYDVYKQELVDEEFVLKEFFAIGLFAYAHLVVSLIWEVTGILRIKCFSIPCKVEKEAPKSPAKAKKVAAKAGRSKSPARRTPKKSA</sequence>
<dbReference type="PROSITE" id="PS00379">
    <property type="entry name" value="CDP_ALCOHOL_P_TRANSF"/>
    <property type="match status" value="1"/>
</dbReference>
<dbReference type="InterPro" id="IPR014472">
    <property type="entry name" value="CHOPT"/>
</dbReference>
<evidence type="ECO:0000256" key="4">
    <source>
        <dbReference type="ARBA" id="ARBA00023136"/>
    </source>
</evidence>
<dbReference type="EMBL" id="BRYB01003343">
    <property type="protein sequence ID" value="GMI35022.1"/>
    <property type="molecule type" value="Genomic_DNA"/>
</dbReference>
<reference evidence="8 9" key="1">
    <citation type="journal article" date="2023" name="Commun. Biol.">
        <title>Genome analysis of Parmales, the sister group of diatoms, reveals the evolutionary specialization of diatoms from phago-mixotrophs to photoautotrophs.</title>
        <authorList>
            <person name="Ban H."/>
            <person name="Sato S."/>
            <person name="Yoshikawa S."/>
            <person name="Yamada K."/>
            <person name="Nakamura Y."/>
            <person name="Ichinomiya M."/>
            <person name="Sato N."/>
            <person name="Blanc-Mathieu R."/>
            <person name="Endo H."/>
            <person name="Kuwata A."/>
            <person name="Ogata H."/>
        </authorList>
    </citation>
    <scope>NUCLEOTIDE SEQUENCE [LARGE SCALE GENOMIC DNA]</scope>
</reference>
<dbReference type="InterPro" id="IPR048254">
    <property type="entry name" value="CDP_ALCOHOL_P_TRANSF_CS"/>
</dbReference>
<dbReference type="InterPro" id="IPR000462">
    <property type="entry name" value="CDP-OH_P_trans"/>
</dbReference>
<keyword evidence="4 7" id="KW-0472">Membrane</keyword>
<organism evidence="8 9">
    <name type="scientific">Tetraparma gracilis</name>
    <dbReference type="NCBI Taxonomy" id="2962635"/>
    <lineage>
        <taxon>Eukaryota</taxon>
        <taxon>Sar</taxon>
        <taxon>Stramenopiles</taxon>
        <taxon>Ochrophyta</taxon>
        <taxon>Bolidophyceae</taxon>
        <taxon>Parmales</taxon>
        <taxon>Triparmaceae</taxon>
        <taxon>Tetraparma</taxon>
    </lineage>
</organism>
<dbReference type="Gene3D" id="1.20.120.1760">
    <property type="match status" value="1"/>
</dbReference>
<keyword evidence="3 5" id="KW-0808">Transferase</keyword>
<feature type="transmembrane region" description="Helical" evidence="7">
    <location>
        <begin position="360"/>
        <end position="382"/>
    </location>
</feature>
<evidence type="ECO:0000256" key="7">
    <source>
        <dbReference type="SAM" id="Phobius"/>
    </source>
</evidence>
<feature type="transmembrane region" description="Helical" evidence="7">
    <location>
        <begin position="271"/>
        <end position="291"/>
    </location>
</feature>
<feature type="transmembrane region" description="Helical" evidence="7">
    <location>
        <begin position="64"/>
        <end position="88"/>
    </location>
</feature>
<feature type="transmembrane region" description="Helical" evidence="7">
    <location>
        <begin position="303"/>
        <end position="323"/>
    </location>
</feature>
<feature type="region of interest" description="Disordered" evidence="6">
    <location>
        <begin position="401"/>
        <end position="432"/>
    </location>
</feature>
<gene>
    <name evidence="8" type="ORF">TeGR_g12277</name>
</gene>
<keyword evidence="9" id="KW-1185">Reference proteome</keyword>
<comment type="caution">
    <text evidence="8">The sequence shown here is derived from an EMBL/GenBank/DDBJ whole genome shotgun (WGS) entry which is preliminary data.</text>
</comment>
<evidence type="ECO:0000256" key="2">
    <source>
        <dbReference type="ARBA" id="ARBA00010441"/>
    </source>
</evidence>
<feature type="transmembrane region" description="Helical" evidence="7">
    <location>
        <begin position="162"/>
        <end position="180"/>
    </location>
</feature>
<protein>
    <submittedName>
        <fullName evidence="8">Uncharacterized protein</fullName>
    </submittedName>
</protein>
<evidence type="ECO:0000256" key="6">
    <source>
        <dbReference type="SAM" id="MobiDB-lite"/>
    </source>
</evidence>
<evidence type="ECO:0000256" key="5">
    <source>
        <dbReference type="RuleBase" id="RU003750"/>
    </source>
</evidence>
<evidence type="ECO:0000313" key="9">
    <source>
        <dbReference type="Proteomes" id="UP001165060"/>
    </source>
</evidence>
<comment type="subcellular location">
    <subcellularLocation>
        <location evidence="1">Membrane</location>
    </subcellularLocation>
</comment>
<dbReference type="PANTHER" id="PTHR10414:SF37">
    <property type="entry name" value="BB IN A BOXCAR, ISOFORM C"/>
    <property type="match status" value="1"/>
</dbReference>
<dbReference type="PANTHER" id="PTHR10414">
    <property type="entry name" value="ETHANOLAMINEPHOSPHOTRANSFERASE"/>
    <property type="match status" value="1"/>
</dbReference>
<feature type="compositionally biased region" description="Basic residues" evidence="6">
    <location>
        <begin position="408"/>
        <end position="432"/>
    </location>
</feature>
<feature type="transmembrane region" description="Helical" evidence="7">
    <location>
        <begin position="228"/>
        <end position="251"/>
    </location>
</feature>
<feature type="transmembrane region" description="Helical" evidence="7">
    <location>
        <begin position="329"/>
        <end position="348"/>
    </location>
</feature>
<keyword evidence="7" id="KW-1133">Transmembrane helix</keyword>
<evidence type="ECO:0000256" key="3">
    <source>
        <dbReference type="ARBA" id="ARBA00022679"/>
    </source>
</evidence>
<proteinExistence type="inferred from homology"/>
<evidence type="ECO:0000313" key="8">
    <source>
        <dbReference type="EMBL" id="GMI35022.1"/>
    </source>
</evidence>
<dbReference type="InterPro" id="IPR043130">
    <property type="entry name" value="CDP-OH_PTrfase_TM_dom"/>
</dbReference>
<keyword evidence="7" id="KW-0812">Transmembrane</keyword>
<comment type="similarity">
    <text evidence="2 5">Belongs to the CDP-alcohol phosphatidyltransferase class-I family.</text>
</comment>
<dbReference type="PIRSF" id="PIRSF015665">
    <property type="entry name" value="CHOPT"/>
    <property type="match status" value="1"/>
</dbReference>
<dbReference type="Pfam" id="PF01066">
    <property type="entry name" value="CDP-OH_P_transf"/>
    <property type="match status" value="1"/>
</dbReference>
<accession>A0ABQ6MWI4</accession>